<feature type="transmembrane region" description="Helical" evidence="1">
    <location>
        <begin position="13"/>
        <end position="35"/>
    </location>
</feature>
<keyword evidence="3" id="KW-1185">Reference proteome</keyword>
<feature type="transmembrane region" description="Helical" evidence="1">
    <location>
        <begin position="55"/>
        <end position="77"/>
    </location>
</feature>
<dbReference type="EMBL" id="JACKVK010000022">
    <property type="protein sequence ID" value="MCV7424854.1"/>
    <property type="molecule type" value="Genomic_DNA"/>
</dbReference>
<organism evidence="2 3">
    <name type="scientific">Mycobacterium yunnanensis</name>
    <dbReference type="NCBI Taxonomy" id="368477"/>
    <lineage>
        <taxon>Bacteria</taxon>
        <taxon>Bacillati</taxon>
        <taxon>Actinomycetota</taxon>
        <taxon>Actinomycetes</taxon>
        <taxon>Mycobacteriales</taxon>
        <taxon>Mycobacteriaceae</taxon>
        <taxon>Mycobacterium</taxon>
    </lineage>
</organism>
<dbReference type="Proteomes" id="UP001141629">
    <property type="component" value="Unassembled WGS sequence"/>
</dbReference>
<evidence type="ECO:0000313" key="3">
    <source>
        <dbReference type="Proteomes" id="UP001141629"/>
    </source>
</evidence>
<dbReference type="RefSeq" id="WP_263999943.1">
    <property type="nucleotide sequence ID" value="NZ_JACKVK010000022.1"/>
</dbReference>
<keyword evidence="1" id="KW-0812">Transmembrane</keyword>
<sequence length="114" mass="11719">MTSTTTSSSNGDLAWRAGVVGGALVGGLFWGLVAALTIGAPGDATSHAAADTHRLMLAAVVWLVLAAVGVALARFGGYRHLRTVGLTLVVGPTGGWLVLGSLVLQTQWYRWGMS</sequence>
<dbReference type="AlphaFoldDB" id="A0A9X2ZAV8"/>
<keyword evidence="1" id="KW-0472">Membrane</keyword>
<keyword evidence="1" id="KW-1133">Transmembrane helix</keyword>
<evidence type="ECO:0000256" key="1">
    <source>
        <dbReference type="SAM" id="Phobius"/>
    </source>
</evidence>
<protein>
    <submittedName>
        <fullName evidence="2">Uncharacterized protein</fullName>
    </submittedName>
</protein>
<gene>
    <name evidence="2" type="ORF">H7K45_30370</name>
</gene>
<reference evidence="2" key="1">
    <citation type="submission" date="2020-07" db="EMBL/GenBank/DDBJ databases">
        <authorList>
            <person name="Pettersson B.M.F."/>
            <person name="Behra P.R.K."/>
            <person name="Ramesh M."/>
            <person name="Das S."/>
            <person name="Dasgupta S."/>
            <person name="Kirsebom L.A."/>
        </authorList>
    </citation>
    <scope>NUCLEOTIDE SEQUENCE</scope>
    <source>
        <strain evidence="2">DSM 44838</strain>
    </source>
</reference>
<proteinExistence type="predicted"/>
<comment type="caution">
    <text evidence="2">The sequence shown here is derived from an EMBL/GenBank/DDBJ whole genome shotgun (WGS) entry which is preliminary data.</text>
</comment>
<feature type="transmembrane region" description="Helical" evidence="1">
    <location>
        <begin position="83"/>
        <end position="104"/>
    </location>
</feature>
<accession>A0A9X2ZAV8</accession>
<name>A0A9X2ZAV8_9MYCO</name>
<evidence type="ECO:0000313" key="2">
    <source>
        <dbReference type="EMBL" id="MCV7424854.1"/>
    </source>
</evidence>
<reference evidence="2" key="2">
    <citation type="journal article" date="2022" name="BMC Genomics">
        <title>Comparative genome analysis of mycobacteria focusing on tRNA and non-coding RNA.</title>
        <authorList>
            <person name="Behra P.R.K."/>
            <person name="Pettersson B.M.F."/>
            <person name="Ramesh M."/>
            <person name="Das S."/>
            <person name="Dasgupta S."/>
            <person name="Kirsebom L.A."/>
        </authorList>
    </citation>
    <scope>NUCLEOTIDE SEQUENCE</scope>
    <source>
        <strain evidence="2">DSM 44838</strain>
    </source>
</reference>